<dbReference type="PANTHER" id="PTHR11910">
    <property type="entry name" value="ATP SYNTHASE DELTA CHAIN"/>
    <property type="match status" value="1"/>
</dbReference>
<dbReference type="PRINTS" id="PR00125">
    <property type="entry name" value="ATPASEDELTA"/>
</dbReference>
<dbReference type="GO" id="GO:0046933">
    <property type="term" value="F:proton-transporting ATP synthase activity, rotational mechanism"/>
    <property type="evidence" value="ECO:0007669"/>
    <property type="project" value="InterPro"/>
</dbReference>
<reference evidence="7 8" key="1">
    <citation type="journal article" date="2016" name="Nat. Commun.">
        <title>Thousands of microbial genomes shed light on interconnected biogeochemical processes in an aquifer system.</title>
        <authorList>
            <person name="Anantharaman K."/>
            <person name="Brown C.T."/>
            <person name="Hug L.A."/>
            <person name="Sharon I."/>
            <person name="Castelle C.J."/>
            <person name="Probst A.J."/>
            <person name="Thomas B.C."/>
            <person name="Singh A."/>
            <person name="Wilkins M.J."/>
            <person name="Karaoz U."/>
            <person name="Brodie E.L."/>
            <person name="Williams K.H."/>
            <person name="Hubbard S.S."/>
            <person name="Banfield J.F."/>
        </authorList>
    </citation>
    <scope>NUCLEOTIDE SEQUENCE [LARGE SCALE GENOMIC DNA]</scope>
</reference>
<comment type="caution">
    <text evidence="7">The sequence shown here is derived from an EMBL/GenBank/DDBJ whole genome shotgun (WGS) entry which is preliminary data.</text>
</comment>
<dbReference type="GO" id="GO:0016020">
    <property type="term" value="C:membrane"/>
    <property type="evidence" value="ECO:0007669"/>
    <property type="project" value="UniProtKB-SubCell"/>
</dbReference>
<keyword evidence="3" id="KW-0375">Hydrogen ion transport</keyword>
<evidence type="ECO:0000313" key="7">
    <source>
        <dbReference type="EMBL" id="OGK48185.1"/>
    </source>
</evidence>
<evidence type="ECO:0000256" key="5">
    <source>
        <dbReference type="ARBA" id="ARBA00023136"/>
    </source>
</evidence>
<evidence type="ECO:0000256" key="2">
    <source>
        <dbReference type="ARBA" id="ARBA00022448"/>
    </source>
</evidence>
<dbReference type="AlphaFoldDB" id="A0A1F7IXZ2"/>
<dbReference type="EMBL" id="MGAL01000019">
    <property type="protein sequence ID" value="OGK48185.1"/>
    <property type="molecule type" value="Genomic_DNA"/>
</dbReference>
<keyword evidence="5" id="KW-0472">Membrane</keyword>
<dbReference type="InterPro" id="IPR000711">
    <property type="entry name" value="ATPase_OSCP/dsu"/>
</dbReference>
<evidence type="ECO:0000256" key="6">
    <source>
        <dbReference type="ARBA" id="ARBA00023310"/>
    </source>
</evidence>
<proteinExistence type="predicted"/>
<evidence type="ECO:0000256" key="1">
    <source>
        <dbReference type="ARBA" id="ARBA00004370"/>
    </source>
</evidence>
<evidence type="ECO:0000256" key="4">
    <source>
        <dbReference type="ARBA" id="ARBA00023065"/>
    </source>
</evidence>
<evidence type="ECO:0000313" key="8">
    <source>
        <dbReference type="Proteomes" id="UP000177141"/>
    </source>
</evidence>
<sequence length="94" mass="10965">MKIDAVLKDELKQFLKQKISDEGRRIIIVAPYRLDETEIDSIRQKFQLDYKAQISQKEDKSLIGGFIIKFGSKMIDLSIKSELQNLKQSIYEIT</sequence>
<organism evidence="7 8">
    <name type="scientific">Candidatus Roizmanbacteria bacterium RIFCSPLOWO2_01_FULL_38_12</name>
    <dbReference type="NCBI Taxonomy" id="1802061"/>
    <lineage>
        <taxon>Bacteria</taxon>
        <taxon>Candidatus Roizmaniibacteriota</taxon>
    </lineage>
</organism>
<keyword evidence="6" id="KW-0066">ATP synthesis</keyword>
<keyword evidence="4" id="KW-0406">Ion transport</keyword>
<dbReference type="Pfam" id="PF00213">
    <property type="entry name" value="OSCP"/>
    <property type="match status" value="1"/>
</dbReference>
<evidence type="ECO:0000256" key="3">
    <source>
        <dbReference type="ARBA" id="ARBA00022781"/>
    </source>
</evidence>
<gene>
    <name evidence="7" type="ORF">A3A93_05620</name>
</gene>
<keyword evidence="2" id="KW-0813">Transport</keyword>
<comment type="subcellular location">
    <subcellularLocation>
        <location evidence="1">Membrane</location>
    </subcellularLocation>
</comment>
<dbReference type="Proteomes" id="UP000177141">
    <property type="component" value="Unassembled WGS sequence"/>
</dbReference>
<protein>
    <submittedName>
        <fullName evidence="7">Uncharacterized protein</fullName>
    </submittedName>
</protein>
<accession>A0A1F7IXZ2</accession>
<name>A0A1F7IXZ2_9BACT</name>
<dbReference type="STRING" id="1802061.A3A93_05620"/>